<dbReference type="InterPro" id="IPR006439">
    <property type="entry name" value="HAD-SF_hydro_IA"/>
</dbReference>
<dbReference type="Proteomes" id="UP000292424">
    <property type="component" value="Chromosome"/>
</dbReference>
<dbReference type="NCBIfam" id="TIGR01509">
    <property type="entry name" value="HAD-SF-IA-v3"/>
    <property type="match status" value="1"/>
</dbReference>
<dbReference type="InterPro" id="IPR023198">
    <property type="entry name" value="PGP-like_dom2"/>
</dbReference>
<reference evidence="1 2" key="1">
    <citation type="submission" date="2019-09" db="EMBL/GenBank/DDBJ databases">
        <title>Complete genome sequence of Arachidicoccus sp. B3-10 isolated from apple orchard soil.</title>
        <authorList>
            <person name="Kim H.S."/>
            <person name="Han K.-I."/>
            <person name="Suh M.K."/>
            <person name="Lee K.C."/>
            <person name="Eom M.K."/>
            <person name="Kim J.-S."/>
            <person name="Kang S.W."/>
            <person name="Sin Y."/>
            <person name="Lee J.-S."/>
        </authorList>
    </citation>
    <scope>NUCLEOTIDE SEQUENCE [LARGE SCALE GENOMIC DNA]</scope>
    <source>
        <strain evidence="1 2">B3-10</strain>
    </source>
</reference>
<proteinExistence type="predicted"/>
<dbReference type="NCBIfam" id="TIGR01549">
    <property type="entry name" value="HAD-SF-IA-v1"/>
    <property type="match status" value="1"/>
</dbReference>
<evidence type="ECO:0000313" key="2">
    <source>
        <dbReference type="Proteomes" id="UP000292424"/>
    </source>
</evidence>
<dbReference type="Pfam" id="PF00702">
    <property type="entry name" value="Hydrolase"/>
    <property type="match status" value="1"/>
</dbReference>
<dbReference type="Gene3D" id="3.40.50.1000">
    <property type="entry name" value="HAD superfamily/HAD-like"/>
    <property type="match status" value="1"/>
</dbReference>
<name>A0A5P2G4Z2_9BACT</name>
<dbReference type="InterPro" id="IPR036412">
    <property type="entry name" value="HAD-like_sf"/>
</dbReference>
<organism evidence="1 2">
    <name type="scientific">Rhizosphaericola mali</name>
    <dbReference type="NCBI Taxonomy" id="2545455"/>
    <lineage>
        <taxon>Bacteria</taxon>
        <taxon>Pseudomonadati</taxon>
        <taxon>Bacteroidota</taxon>
        <taxon>Chitinophagia</taxon>
        <taxon>Chitinophagales</taxon>
        <taxon>Chitinophagaceae</taxon>
        <taxon>Rhizosphaericola</taxon>
    </lineage>
</organism>
<dbReference type="AlphaFoldDB" id="A0A5P2G4Z2"/>
<gene>
    <name evidence="1" type="ORF">E0W69_014170</name>
</gene>
<dbReference type="SFLD" id="SFLDS00003">
    <property type="entry name" value="Haloacid_Dehalogenase"/>
    <property type="match status" value="1"/>
</dbReference>
<dbReference type="SUPFAM" id="SSF56784">
    <property type="entry name" value="HAD-like"/>
    <property type="match status" value="1"/>
</dbReference>
<dbReference type="SFLD" id="SFLDG01129">
    <property type="entry name" value="C1.5:_HAD__Beta-PGM__Phosphata"/>
    <property type="match status" value="1"/>
</dbReference>
<dbReference type="PANTHER" id="PTHR43611">
    <property type="entry name" value="ALPHA-D-GLUCOSE 1-PHOSPHATE PHOSPHATASE"/>
    <property type="match status" value="1"/>
</dbReference>
<dbReference type="Gene3D" id="1.10.150.240">
    <property type="entry name" value="Putative phosphatase, domain 2"/>
    <property type="match status" value="1"/>
</dbReference>
<dbReference type="EMBL" id="CP044016">
    <property type="protein sequence ID" value="QES89758.1"/>
    <property type="molecule type" value="Genomic_DNA"/>
</dbReference>
<protein>
    <submittedName>
        <fullName evidence="1">HAD family phosphatase</fullName>
    </submittedName>
</protein>
<dbReference type="OrthoDB" id="9797415at2"/>
<evidence type="ECO:0000313" key="1">
    <source>
        <dbReference type="EMBL" id="QES89758.1"/>
    </source>
</evidence>
<dbReference type="PRINTS" id="PR00413">
    <property type="entry name" value="HADHALOGNASE"/>
</dbReference>
<accession>A0A5P2G4Z2</accession>
<dbReference type="InterPro" id="IPR023214">
    <property type="entry name" value="HAD_sf"/>
</dbReference>
<dbReference type="KEGG" id="arac:E0W69_014170"/>
<dbReference type="PANTHER" id="PTHR43611:SF3">
    <property type="entry name" value="FLAVIN MONONUCLEOTIDE HYDROLASE 1, CHLOROPLATIC"/>
    <property type="match status" value="1"/>
</dbReference>
<dbReference type="CDD" id="cd02603">
    <property type="entry name" value="HAD_sEH-N_like"/>
    <property type="match status" value="1"/>
</dbReference>
<sequence length="241" mass="28219">MENSRTAKIGIEIEIANKCAIIFSADRKKYIRSMGKIKNVIFDLGGVFIDLDFNKTKNAFESLGVNNYAEMFNQHHADDLFLQLETGKISEVEFYAAFRKLVNVELNNEQIKNAWNAMLLHFNPKKIEWLQTLREDYKLFLFSNTNIIHQKFFEQRFIDDLNGAHLQDYFEKVYYSQEIGMRKPNKDGFEFILNEQQLDRSETLFIDDTIGNVETAKSLGLQTFHLTPDRKLQDVEVLLNL</sequence>
<dbReference type="RefSeq" id="WP_131330700.1">
    <property type="nucleotide sequence ID" value="NZ_CP044016.1"/>
</dbReference>
<keyword evidence="2" id="KW-1185">Reference proteome</keyword>